<keyword evidence="1" id="KW-0547">Nucleotide-binding</keyword>
<dbReference type="PRINTS" id="PR00301">
    <property type="entry name" value="HEATSHOCK70"/>
</dbReference>
<dbReference type="Pfam" id="PF00012">
    <property type="entry name" value="HSP70"/>
    <property type="match status" value="1"/>
</dbReference>
<evidence type="ECO:0000256" key="2">
    <source>
        <dbReference type="ARBA" id="ARBA00022840"/>
    </source>
</evidence>
<dbReference type="InterPro" id="IPR013126">
    <property type="entry name" value="Hsp_70_fam"/>
</dbReference>
<dbReference type="OrthoDB" id="2963168at2759"/>
<dbReference type="STRING" id="1745343.A0A2J6PNY0"/>
<dbReference type="Gene3D" id="3.30.420.40">
    <property type="match status" value="2"/>
</dbReference>
<dbReference type="PANTHER" id="PTHR14187">
    <property type="entry name" value="ALPHA KINASE/ELONGATION FACTOR 2 KINASE"/>
    <property type="match status" value="1"/>
</dbReference>
<protein>
    <submittedName>
        <fullName evidence="3">Hsp70 family protein-like protein</fullName>
    </submittedName>
</protein>
<dbReference type="PANTHER" id="PTHR14187:SF81">
    <property type="entry name" value="HSP70 FAMILY PROTEIN (AFU_ORTHOLOGUE AFUA_4G14040)"/>
    <property type="match status" value="1"/>
</dbReference>
<evidence type="ECO:0000313" key="3">
    <source>
        <dbReference type="EMBL" id="PMD15699.1"/>
    </source>
</evidence>
<evidence type="ECO:0000313" key="4">
    <source>
        <dbReference type="Proteomes" id="UP000235672"/>
    </source>
</evidence>
<dbReference type="CDD" id="cd10170">
    <property type="entry name" value="ASKHA_NBD_HSP70"/>
    <property type="match status" value="1"/>
</dbReference>
<dbReference type="Proteomes" id="UP000235672">
    <property type="component" value="Unassembled WGS sequence"/>
</dbReference>
<sequence>MAASLGEVTTRIKIILGIDYGTTFSGVSYVTTDKSGLDDISIIVSWDGGGGTSSKTPTRIAYARENPRLQQNKWGFQVDPKLISYSWTKLLLDKSATMGEYDDPSLCKMAGTGILQLPPFRDAPGVCEDFLREVHTYVSDKLCAEFTKDTFKTMPMECWITLPAIWSDEAKDATLAAAKKAGFGNRVGDEVFTIAEPEAAAIAALKGYAAPNAPNAIKPKENVLICDCGGGTVDITTYAITQVSPQLTFDELQVGAGGKCGSTYIDRNLHSLMSRRFGKSFEDLPFSQKGPGSRFMTEFEIHKKSFGLSDGRENCEIGPIRLDVPGSEYFDEDERLVILTYEDMQTLFDPVISDITGLLSEQVEEAKMKKNVTIDRVILVGGFAESPYLHNALEQWCWQNGEIVLIRPANPQSAVLRGAALRGLEGLAPRIKHARRHYGLSGGFPFRENIDPENRSYLDSMDNQKYCSGRMQWLISKGEEIAQGTFRTSSWLRKYTPGVEQNFEETLYQCSLVHAPEYDDDPRVEKVGVIKTRFPASYDFGTGIISKVNPVSGEQIHEFSYETQVVFGSKGSNLTFKTVVNGNVVSTADIVFDQS</sequence>
<dbReference type="EMBL" id="KZ613511">
    <property type="protein sequence ID" value="PMD15699.1"/>
    <property type="molecule type" value="Genomic_DNA"/>
</dbReference>
<dbReference type="GO" id="GO:0005524">
    <property type="term" value="F:ATP binding"/>
    <property type="evidence" value="ECO:0007669"/>
    <property type="project" value="UniProtKB-KW"/>
</dbReference>
<proteinExistence type="predicted"/>
<gene>
    <name evidence="3" type="ORF">NA56DRAFT_608524</name>
</gene>
<dbReference type="AlphaFoldDB" id="A0A2J6PNY0"/>
<evidence type="ECO:0000256" key="1">
    <source>
        <dbReference type="ARBA" id="ARBA00022741"/>
    </source>
</evidence>
<reference evidence="3 4" key="1">
    <citation type="submission" date="2016-05" db="EMBL/GenBank/DDBJ databases">
        <title>A degradative enzymes factory behind the ericoid mycorrhizal symbiosis.</title>
        <authorList>
            <consortium name="DOE Joint Genome Institute"/>
            <person name="Martino E."/>
            <person name="Morin E."/>
            <person name="Grelet G."/>
            <person name="Kuo A."/>
            <person name="Kohler A."/>
            <person name="Daghino S."/>
            <person name="Barry K."/>
            <person name="Choi C."/>
            <person name="Cichocki N."/>
            <person name="Clum A."/>
            <person name="Copeland A."/>
            <person name="Hainaut M."/>
            <person name="Haridas S."/>
            <person name="Labutti K."/>
            <person name="Lindquist E."/>
            <person name="Lipzen A."/>
            <person name="Khouja H.-R."/>
            <person name="Murat C."/>
            <person name="Ohm R."/>
            <person name="Olson A."/>
            <person name="Spatafora J."/>
            <person name="Veneault-Fourrey C."/>
            <person name="Henrissat B."/>
            <person name="Grigoriev I."/>
            <person name="Martin F."/>
            <person name="Perotto S."/>
        </authorList>
    </citation>
    <scope>NUCLEOTIDE SEQUENCE [LARGE SCALE GENOMIC DNA]</scope>
    <source>
        <strain evidence="3 4">UAMH 7357</strain>
    </source>
</reference>
<organism evidence="3 4">
    <name type="scientific">Hyaloscypha hepaticicola</name>
    <dbReference type="NCBI Taxonomy" id="2082293"/>
    <lineage>
        <taxon>Eukaryota</taxon>
        <taxon>Fungi</taxon>
        <taxon>Dikarya</taxon>
        <taxon>Ascomycota</taxon>
        <taxon>Pezizomycotina</taxon>
        <taxon>Leotiomycetes</taxon>
        <taxon>Helotiales</taxon>
        <taxon>Hyaloscyphaceae</taxon>
        <taxon>Hyaloscypha</taxon>
    </lineage>
</organism>
<dbReference type="GO" id="GO:0140662">
    <property type="term" value="F:ATP-dependent protein folding chaperone"/>
    <property type="evidence" value="ECO:0007669"/>
    <property type="project" value="InterPro"/>
</dbReference>
<name>A0A2J6PNY0_9HELO</name>
<accession>A0A2J6PNY0</accession>
<dbReference type="SUPFAM" id="SSF53067">
    <property type="entry name" value="Actin-like ATPase domain"/>
    <property type="match status" value="2"/>
</dbReference>
<dbReference type="InterPro" id="IPR043129">
    <property type="entry name" value="ATPase_NBD"/>
</dbReference>
<keyword evidence="4" id="KW-1185">Reference proteome</keyword>
<keyword evidence="2" id="KW-0067">ATP-binding</keyword>